<dbReference type="Gene3D" id="3.40.50.2000">
    <property type="entry name" value="Glycogen Phosphorylase B"/>
    <property type="match status" value="2"/>
</dbReference>
<keyword evidence="2 6" id="KW-0328">Glycosyltransferase</keyword>
<evidence type="ECO:0000313" key="6">
    <source>
        <dbReference type="EMBL" id="MBB5844272.1"/>
    </source>
</evidence>
<dbReference type="RefSeq" id="WP_184238255.1">
    <property type="nucleotide sequence ID" value="NZ_JACHMJ010000001.1"/>
</dbReference>
<protein>
    <recommendedName>
        <fullName evidence="1">D-inositol 3-phosphate glycosyltransferase</fullName>
    </recommendedName>
</protein>
<keyword evidence="3 6" id="KW-0808">Transferase</keyword>
<gene>
    <name evidence="6" type="ORF">HD599_002595</name>
</gene>
<evidence type="ECO:0000256" key="3">
    <source>
        <dbReference type="ARBA" id="ARBA00022679"/>
    </source>
</evidence>
<name>A0A841AQP8_9MICO</name>
<dbReference type="InterPro" id="IPR028098">
    <property type="entry name" value="Glyco_trans_4-like_N"/>
</dbReference>
<reference evidence="6 7" key="1">
    <citation type="submission" date="2020-08" db="EMBL/GenBank/DDBJ databases">
        <title>Sequencing the genomes of 1000 actinobacteria strains.</title>
        <authorList>
            <person name="Klenk H.-P."/>
        </authorList>
    </citation>
    <scope>NUCLEOTIDE SEQUENCE [LARGE SCALE GENOMIC DNA]</scope>
    <source>
        <strain evidence="6 7">DSM 105784</strain>
    </source>
</reference>
<organism evidence="6 7">
    <name type="scientific">Conyzicola lurida</name>
    <dbReference type="NCBI Taxonomy" id="1172621"/>
    <lineage>
        <taxon>Bacteria</taxon>
        <taxon>Bacillati</taxon>
        <taxon>Actinomycetota</taxon>
        <taxon>Actinomycetes</taxon>
        <taxon>Micrococcales</taxon>
        <taxon>Microbacteriaceae</taxon>
        <taxon>Conyzicola</taxon>
    </lineage>
</organism>
<evidence type="ECO:0000259" key="4">
    <source>
        <dbReference type="Pfam" id="PF00534"/>
    </source>
</evidence>
<dbReference type="GO" id="GO:0016758">
    <property type="term" value="F:hexosyltransferase activity"/>
    <property type="evidence" value="ECO:0007669"/>
    <property type="project" value="TreeGrafter"/>
</dbReference>
<dbReference type="PANTHER" id="PTHR45947:SF3">
    <property type="entry name" value="SULFOQUINOVOSYL TRANSFERASE SQD2"/>
    <property type="match status" value="1"/>
</dbReference>
<feature type="domain" description="Glycosyl transferase family 1" evidence="4">
    <location>
        <begin position="193"/>
        <end position="345"/>
    </location>
</feature>
<sequence length="375" mass="39800">MRIAVVTESFLPTTNGVTNSVCKVLDHLRAEGHEAMVIAPAAGSPREYAGFPVHEVPALAYRQFPVGLPSPTVQRLLADFAPDVVHAASPFLLGAQAIASANRLGIPAVAIFQTDVAGYARRNRLGAATAVAWRIVRWIHEGAELTLVPSSASMHDLESAGIPRLARWGRGVDLVRYHPANRLDPLTADLRARLAPNGEVVVGYVGRIAPEKQVERFAALRGIPGVRFAIVGDGPSTPAAKRALAGMPVTWLGRLGGPELAAAYASFDVFVHTGAEETFGQTLQEAFASGVPVVAPRSGGPIDLVQHGTNGFLFEPSDDEALRSWVNLLGRDAALRARMGEAGRRSVLGRSWQAVCGELVGHYERLSAAASARLS</sequence>
<proteinExistence type="predicted"/>
<comment type="caution">
    <text evidence="6">The sequence shown here is derived from an EMBL/GenBank/DDBJ whole genome shotgun (WGS) entry which is preliminary data.</text>
</comment>
<dbReference type="CDD" id="cd03814">
    <property type="entry name" value="GT4-like"/>
    <property type="match status" value="1"/>
</dbReference>
<evidence type="ECO:0000259" key="5">
    <source>
        <dbReference type="Pfam" id="PF13439"/>
    </source>
</evidence>
<dbReference type="EMBL" id="JACHMJ010000001">
    <property type="protein sequence ID" value="MBB5844272.1"/>
    <property type="molecule type" value="Genomic_DNA"/>
</dbReference>
<dbReference type="InterPro" id="IPR001296">
    <property type="entry name" value="Glyco_trans_1"/>
</dbReference>
<keyword evidence="7" id="KW-1185">Reference proteome</keyword>
<accession>A0A841AQP8</accession>
<dbReference type="InterPro" id="IPR050194">
    <property type="entry name" value="Glycosyltransferase_grp1"/>
</dbReference>
<evidence type="ECO:0000256" key="2">
    <source>
        <dbReference type="ARBA" id="ARBA00022676"/>
    </source>
</evidence>
<dbReference type="Pfam" id="PF00534">
    <property type="entry name" value="Glycos_transf_1"/>
    <property type="match status" value="1"/>
</dbReference>
<dbReference type="PANTHER" id="PTHR45947">
    <property type="entry name" value="SULFOQUINOVOSYL TRANSFERASE SQD2"/>
    <property type="match status" value="1"/>
</dbReference>
<evidence type="ECO:0000256" key="1">
    <source>
        <dbReference type="ARBA" id="ARBA00021292"/>
    </source>
</evidence>
<evidence type="ECO:0000313" key="7">
    <source>
        <dbReference type="Proteomes" id="UP000536685"/>
    </source>
</evidence>
<dbReference type="Proteomes" id="UP000536685">
    <property type="component" value="Unassembled WGS sequence"/>
</dbReference>
<dbReference type="GO" id="GO:1901137">
    <property type="term" value="P:carbohydrate derivative biosynthetic process"/>
    <property type="evidence" value="ECO:0007669"/>
    <property type="project" value="UniProtKB-ARBA"/>
</dbReference>
<dbReference type="AlphaFoldDB" id="A0A841AQP8"/>
<dbReference type="SUPFAM" id="SSF53756">
    <property type="entry name" value="UDP-Glycosyltransferase/glycogen phosphorylase"/>
    <property type="match status" value="1"/>
</dbReference>
<dbReference type="Pfam" id="PF13439">
    <property type="entry name" value="Glyco_transf_4"/>
    <property type="match status" value="1"/>
</dbReference>
<feature type="domain" description="Glycosyltransferase subfamily 4-like N-terminal" evidence="5">
    <location>
        <begin position="15"/>
        <end position="175"/>
    </location>
</feature>